<protein>
    <recommendedName>
        <fullName evidence="5">DUF1778 domain-containing protein</fullName>
    </recommendedName>
</protein>
<sequence>MKTKNLQVRFDFRLSQEQKELMLQAKKRGNYKSLTDFVLEAIQEKANKILQKQDEILASERDCAVFFEALMNTPQPNNHLSKALKAYQESLK</sequence>
<evidence type="ECO:0000313" key="4">
    <source>
        <dbReference type="Proteomes" id="UP000233387"/>
    </source>
</evidence>
<evidence type="ECO:0000256" key="2">
    <source>
        <dbReference type="ARBA" id="ARBA00049988"/>
    </source>
</evidence>
<dbReference type="Proteomes" id="UP000233387">
    <property type="component" value="Unassembled WGS sequence"/>
</dbReference>
<evidence type="ECO:0008006" key="5">
    <source>
        <dbReference type="Google" id="ProtNLM"/>
    </source>
</evidence>
<dbReference type="AlphaFoldDB" id="A0A2N3I8D4"/>
<dbReference type="Pfam" id="PF08681">
    <property type="entry name" value="TacA1"/>
    <property type="match status" value="1"/>
</dbReference>
<organism evidence="3 4">
    <name type="scientific">Raineya orbicola</name>
    <dbReference type="NCBI Taxonomy" id="2016530"/>
    <lineage>
        <taxon>Bacteria</taxon>
        <taxon>Pseudomonadati</taxon>
        <taxon>Bacteroidota</taxon>
        <taxon>Cytophagia</taxon>
        <taxon>Cytophagales</taxon>
        <taxon>Raineyaceae</taxon>
        <taxon>Raineya</taxon>
    </lineage>
</organism>
<dbReference type="InterPro" id="IPR014795">
    <property type="entry name" value="TacA_1-like"/>
</dbReference>
<evidence type="ECO:0000256" key="1">
    <source>
        <dbReference type="ARBA" id="ARBA00022649"/>
    </source>
</evidence>
<dbReference type="Gene3D" id="1.20.5.780">
    <property type="entry name" value="Single helix bin"/>
    <property type="match status" value="1"/>
</dbReference>
<evidence type="ECO:0000313" key="3">
    <source>
        <dbReference type="EMBL" id="PKQ66581.1"/>
    </source>
</evidence>
<dbReference type="RefSeq" id="WP_101359601.1">
    <property type="nucleotide sequence ID" value="NZ_NKXO01000045.1"/>
</dbReference>
<dbReference type="OrthoDB" id="595305at2"/>
<dbReference type="GO" id="GO:0006355">
    <property type="term" value="P:regulation of DNA-templated transcription"/>
    <property type="evidence" value="ECO:0007669"/>
    <property type="project" value="InterPro"/>
</dbReference>
<dbReference type="SUPFAM" id="SSF47598">
    <property type="entry name" value="Ribbon-helix-helix"/>
    <property type="match status" value="1"/>
</dbReference>
<name>A0A2N3I8D4_9BACT</name>
<dbReference type="PANTHER" id="PTHR35401:SF2">
    <property type="entry name" value="ABC-TYPE TRANSPORT SYSTEM"/>
    <property type="match status" value="1"/>
</dbReference>
<comment type="similarity">
    <text evidence="2">Belongs to the TacA antitoxin family.</text>
</comment>
<comment type="caution">
    <text evidence="3">The sequence shown here is derived from an EMBL/GenBank/DDBJ whole genome shotgun (WGS) entry which is preliminary data.</text>
</comment>
<dbReference type="EMBL" id="NKXO01000045">
    <property type="protein sequence ID" value="PKQ66581.1"/>
    <property type="molecule type" value="Genomic_DNA"/>
</dbReference>
<proteinExistence type="inferred from homology"/>
<dbReference type="PANTHER" id="PTHR35401">
    <property type="entry name" value="COPG FAMILY HELIX-TURN-HELIX PROTEIN-RELATED-RELATED"/>
    <property type="match status" value="1"/>
</dbReference>
<gene>
    <name evidence="3" type="ORF">Rain11_2339</name>
</gene>
<keyword evidence="4" id="KW-1185">Reference proteome</keyword>
<dbReference type="InterPro" id="IPR010985">
    <property type="entry name" value="Ribbon_hlx_hlx"/>
</dbReference>
<reference evidence="3 4" key="1">
    <citation type="submission" date="2017-06" db="EMBL/GenBank/DDBJ databases">
        <title>Raineya orbicola gen. nov., sp. nov. a slightly thermophilic bacterium of the phylum Bacteroidetes and the description of Raineyaceae fam. nov.</title>
        <authorList>
            <person name="Albuquerque L."/>
            <person name="Polonia A.R.M."/>
            <person name="Barroso C."/>
            <person name="Froufe H.J.C."/>
            <person name="Lage O."/>
            <person name="Lobo-Da-Cunha A."/>
            <person name="Egas C."/>
            <person name="Da Costa M.S."/>
        </authorList>
    </citation>
    <scope>NUCLEOTIDE SEQUENCE [LARGE SCALE GENOMIC DNA]</scope>
    <source>
        <strain evidence="3 4">SPSPC-11</strain>
    </source>
</reference>
<accession>A0A2N3I8D4</accession>
<keyword evidence="1" id="KW-1277">Toxin-antitoxin system</keyword>